<dbReference type="Proteomes" id="UP000264719">
    <property type="component" value="Unassembled WGS sequence"/>
</dbReference>
<protein>
    <submittedName>
        <fullName evidence="5">Lytic transglycosylase</fullName>
    </submittedName>
</protein>
<keyword evidence="3" id="KW-0732">Signal</keyword>
<sequence>MTESPPAQGLPARARPARVSLTLAACLALAGPLVLPPSAVQAQTAAETTAEATDLAAELTTELAQIEAELSALEARFAETPTPVEAALRDALRLSQTLLRNRQLALDGAAPLEATPPALTPDPARADRLMVEMARARARIATAERELRAAEGLIATMVQSRLETERLTLAGLRMGWLSAKYGISFPMLAPAPTTPGAAPQPDTAPAASASAPAPSEAATDTGPPVWADPEHPEIDYRLAPFELAHATAHQISGWWTIETGRAAVDDSPEVTAINYSAYDPRDLTGLTALVTRCTEGETALIYVQDDYLIPDLRRNSFDVTLRIGTQAARSLRWSGLTTNKGAGVFGEEAEEMIRAIYDAGQVFLRITERNGRTHDALFSLAGQTTAFEAVANACGFTTVVLSSDDYHQIQALLNKAGFEAGKPDGQWGPGSRRAMRAFQQSKDLPQTGAPDRASLDALGFGG</sequence>
<feature type="coiled-coil region" evidence="1">
    <location>
        <begin position="49"/>
        <end position="76"/>
    </location>
</feature>
<dbReference type="Pfam" id="PF01471">
    <property type="entry name" value="PG_binding_1"/>
    <property type="match status" value="1"/>
</dbReference>
<feature type="compositionally biased region" description="Low complexity" evidence="2">
    <location>
        <begin position="192"/>
        <end position="219"/>
    </location>
</feature>
<feature type="signal peptide" evidence="3">
    <location>
        <begin position="1"/>
        <end position="42"/>
    </location>
</feature>
<proteinExistence type="predicted"/>
<evidence type="ECO:0000256" key="1">
    <source>
        <dbReference type="SAM" id="Coils"/>
    </source>
</evidence>
<feature type="coiled-coil region" evidence="1">
    <location>
        <begin position="126"/>
        <end position="153"/>
    </location>
</feature>
<dbReference type="Gene3D" id="1.10.101.10">
    <property type="entry name" value="PGBD-like superfamily/PGBD"/>
    <property type="match status" value="1"/>
</dbReference>
<keyword evidence="1" id="KW-0175">Coiled coil</keyword>
<feature type="chain" id="PRO_5017005029" evidence="3">
    <location>
        <begin position="43"/>
        <end position="462"/>
    </location>
</feature>
<accession>A0A348WJD7</accession>
<dbReference type="InterPro" id="IPR036365">
    <property type="entry name" value="PGBD-like_sf"/>
</dbReference>
<evidence type="ECO:0000256" key="2">
    <source>
        <dbReference type="SAM" id="MobiDB-lite"/>
    </source>
</evidence>
<gene>
    <name evidence="5" type="ORF">DCS45_22650</name>
</gene>
<feature type="region of interest" description="Disordered" evidence="2">
    <location>
        <begin position="192"/>
        <end position="231"/>
    </location>
</feature>
<reference evidence="5 6" key="1">
    <citation type="journal article" date="2018" name="Nat. Biotechnol.">
        <title>A standardized bacterial taxonomy based on genome phylogeny substantially revises the tree of life.</title>
        <authorList>
            <person name="Parks D.H."/>
            <person name="Chuvochina M."/>
            <person name="Waite D.W."/>
            <person name="Rinke C."/>
            <person name="Skarshewski A."/>
            <person name="Chaumeil P.A."/>
            <person name="Hugenholtz P."/>
        </authorList>
    </citation>
    <scope>NUCLEOTIDE SEQUENCE [LARGE SCALE GENOMIC DNA]</scope>
    <source>
        <strain evidence="5">UBA9169</strain>
    </source>
</reference>
<name>A0A348WJD7_9RHOB</name>
<feature type="domain" description="Peptidoglycan binding-like" evidence="4">
    <location>
        <begin position="403"/>
        <end position="458"/>
    </location>
</feature>
<comment type="caution">
    <text evidence="5">The sequence shown here is derived from an EMBL/GenBank/DDBJ whole genome shotgun (WGS) entry which is preliminary data.</text>
</comment>
<dbReference type="InterPro" id="IPR002477">
    <property type="entry name" value="Peptidoglycan-bd-like"/>
</dbReference>
<feature type="region of interest" description="Disordered" evidence="2">
    <location>
        <begin position="441"/>
        <end position="462"/>
    </location>
</feature>
<dbReference type="AlphaFoldDB" id="A0A348WJD7"/>
<evidence type="ECO:0000313" key="6">
    <source>
        <dbReference type="Proteomes" id="UP000264719"/>
    </source>
</evidence>
<dbReference type="InterPro" id="IPR036366">
    <property type="entry name" value="PGBDSf"/>
</dbReference>
<dbReference type="EMBL" id="DMVW01000220">
    <property type="protein sequence ID" value="HAR54649.1"/>
    <property type="molecule type" value="Genomic_DNA"/>
</dbReference>
<evidence type="ECO:0000256" key="3">
    <source>
        <dbReference type="SAM" id="SignalP"/>
    </source>
</evidence>
<evidence type="ECO:0000313" key="5">
    <source>
        <dbReference type="EMBL" id="HAR54649.1"/>
    </source>
</evidence>
<evidence type="ECO:0000259" key="4">
    <source>
        <dbReference type="Pfam" id="PF01471"/>
    </source>
</evidence>
<dbReference type="SUPFAM" id="SSF47090">
    <property type="entry name" value="PGBD-like"/>
    <property type="match status" value="1"/>
</dbReference>
<organism evidence="5 6">
    <name type="scientific">Roseovarius nubinhibens</name>
    <dbReference type="NCBI Taxonomy" id="314263"/>
    <lineage>
        <taxon>Bacteria</taxon>
        <taxon>Pseudomonadati</taxon>
        <taxon>Pseudomonadota</taxon>
        <taxon>Alphaproteobacteria</taxon>
        <taxon>Rhodobacterales</taxon>
        <taxon>Roseobacteraceae</taxon>
        <taxon>Roseovarius</taxon>
    </lineage>
</organism>